<dbReference type="InterPro" id="IPR007139">
    <property type="entry name" value="DUF349"/>
</dbReference>
<reference evidence="4" key="1">
    <citation type="journal article" date="2011" name="Stand. Genomic Sci.">
        <title>Genome sequence of the filamentous, gliding Thiothrix nivea neotype strain (JP2(T)).</title>
        <authorList>
            <person name="Lapidus A."/>
            <person name="Nolan M."/>
            <person name="Lucas S."/>
            <person name="Glavina Del Rio T."/>
            <person name="Tice H."/>
            <person name="Cheng J.F."/>
            <person name="Tapia R."/>
            <person name="Han C."/>
            <person name="Goodwin L."/>
            <person name="Pitluck S."/>
            <person name="Liolios K."/>
            <person name="Pagani I."/>
            <person name="Ivanova N."/>
            <person name="Huntemann M."/>
            <person name="Mavromatis K."/>
            <person name="Mikhailova N."/>
            <person name="Pati A."/>
            <person name="Chen A."/>
            <person name="Palaniappan K."/>
            <person name="Land M."/>
            <person name="Brambilla E.M."/>
            <person name="Rohde M."/>
            <person name="Abt B."/>
            <person name="Verbarg S."/>
            <person name="Goker M."/>
            <person name="Bristow J."/>
            <person name="Eisen J.A."/>
            <person name="Markowitz V."/>
            <person name="Hugenholtz P."/>
            <person name="Kyrpides N.C."/>
            <person name="Klenk H.P."/>
            <person name="Woyke T."/>
        </authorList>
    </citation>
    <scope>NUCLEOTIDE SEQUENCE [LARGE SCALE GENOMIC DNA]</scope>
    <source>
        <strain evidence="4">ATCC 35100 / DSM 5205 / JP2</strain>
    </source>
</reference>
<evidence type="ECO:0000313" key="3">
    <source>
        <dbReference type="EMBL" id="EIJ32787.1"/>
    </source>
</evidence>
<name>A0A656H9H5_THINJ</name>
<dbReference type="Proteomes" id="UP000005317">
    <property type="component" value="Unassembled WGS sequence"/>
</dbReference>
<keyword evidence="4" id="KW-1185">Reference proteome</keyword>
<keyword evidence="1" id="KW-0175">Coiled coil</keyword>
<evidence type="ECO:0008006" key="5">
    <source>
        <dbReference type="Google" id="ProtNLM"/>
    </source>
</evidence>
<feature type="coiled-coil region" evidence="1">
    <location>
        <begin position="156"/>
        <end position="187"/>
    </location>
</feature>
<accession>A0A656H9H5</accession>
<evidence type="ECO:0000313" key="4">
    <source>
        <dbReference type="Proteomes" id="UP000005317"/>
    </source>
</evidence>
<dbReference type="RefSeq" id="WP_002706705.1">
    <property type="nucleotide sequence ID" value="NZ_JH651384.1"/>
</dbReference>
<sequence length="852" mass="98312">MLGNFFKPKWQHADATVRIQALDTLAGDSIELIRLAQTDPHSAVRMEAVVRLTHLPTLVQLGHSPGSIGERARQRLVGLASTDHHHDHLLADVFHWLNNPALLRSIARDPTRGVKLRHQAIGVIADQELLFSIASNDTSREIQYLAAQHLDDIEKLKELEKTHGKNNKRLRQLIKERLEQEQQQQQRQADIEKLCAEAENLGKNSSWEQDKTRLKVMQQSWRSLSRNASATQQQRFTDAGEDFNQRLATHEQQEASLRPLRDQHQQLLAAASELLRQLQHTPEQQSLGRLDATLAGLQQQWDQQGKLPAAEQDKLDTIWAQRQQEISHLRNAMAEDLQALETLTRLSAAADNLKNRQQPIHSKDILTLQSEWTGSKRPRTLRNSLGELEQQFHRSISTLNSRLEKQKRQQENALQELRVSLKKLEGHLETEQYGEAIEIHKALTVDLKETDLPGKDLAFFQRRLQMLTPFLREIQDWRRWGTDQARRQLIETAEHLREEDEIDPQERARKIQGLREEWRKLAQMEPAQQRLLWKTFDSTVSAAYEPSKQYFAEQGQQREANLKQRQAICNELETLDNTTDWDNADWRALQAQANQLRKQWKDAGAVSHKAWGSINTRFKAAMDALETHFKVERTRNWQEREQLVMQARALLESADTSQAIEQAKALQAAWQITLGSRPSDEQRLWKQFREPMDTLFARARDERQQQQQERDARAAEETRQADAKRQQELERQQQQLAELDNLAAQSLLNKQVETSANEQIANRSSGELLCLQLEILLGVETPTEFQQSRMKYQVAQLPQAMLSRQQQHDPALDALPLLKQWYALGGIPEAALANQTARIEKIRQALQPPLAQ</sequence>
<proteinExistence type="predicted"/>
<evidence type="ECO:0000256" key="2">
    <source>
        <dbReference type="SAM" id="MobiDB-lite"/>
    </source>
</evidence>
<feature type="region of interest" description="Disordered" evidence="2">
    <location>
        <begin position="700"/>
        <end position="732"/>
    </location>
</feature>
<feature type="coiled-coil region" evidence="1">
    <location>
        <begin position="396"/>
        <end position="427"/>
    </location>
</feature>
<dbReference type="AlphaFoldDB" id="A0A656H9H5"/>
<dbReference type="Pfam" id="PF03993">
    <property type="entry name" value="DUF349"/>
    <property type="match status" value="1"/>
</dbReference>
<feature type="compositionally biased region" description="Basic and acidic residues" evidence="2">
    <location>
        <begin position="700"/>
        <end position="731"/>
    </location>
</feature>
<dbReference type="EMBL" id="JH651384">
    <property type="protein sequence ID" value="EIJ32787.1"/>
    <property type="molecule type" value="Genomic_DNA"/>
</dbReference>
<gene>
    <name evidence="3" type="ORF">Thini_0120</name>
</gene>
<evidence type="ECO:0000256" key="1">
    <source>
        <dbReference type="SAM" id="Coils"/>
    </source>
</evidence>
<organism evidence="3 4">
    <name type="scientific">Thiothrix nivea (strain ATCC 35100 / DSM 5205 / JP2)</name>
    <dbReference type="NCBI Taxonomy" id="870187"/>
    <lineage>
        <taxon>Bacteria</taxon>
        <taxon>Pseudomonadati</taxon>
        <taxon>Pseudomonadota</taxon>
        <taxon>Gammaproteobacteria</taxon>
        <taxon>Thiotrichales</taxon>
        <taxon>Thiotrichaceae</taxon>
        <taxon>Thiothrix</taxon>
    </lineage>
</organism>
<protein>
    <recommendedName>
        <fullName evidence="5">DUF349 domain-containing protein</fullName>
    </recommendedName>
</protein>
<dbReference type="OrthoDB" id="5523335at2"/>